<keyword evidence="2" id="KW-1185">Reference proteome</keyword>
<dbReference type="EMBL" id="JARAKH010000002">
    <property type="protein sequence ID" value="KAK8406559.1"/>
    <property type="molecule type" value="Genomic_DNA"/>
</dbReference>
<name>A0AAW0V2H9_SCYPA</name>
<comment type="caution">
    <text evidence="1">The sequence shown here is derived from an EMBL/GenBank/DDBJ whole genome shotgun (WGS) entry which is preliminary data.</text>
</comment>
<sequence>MCLPLPKPVLLFTSALPPPLASHQNSYRCNPYMDLGSHNIKPPRQDSVFSTLPGQAKMQALSLLLLISGTLAAGNDVYGDLSNRNAGTTLHWGPYWPLNFYEKTMVEYFHIWRVDWTSTEIKAYLDDELKITIDPVTNFWDFAGLDNSIDNPWISGGKMSPFDQKRKELFSCLVSC</sequence>
<evidence type="ECO:0000313" key="1">
    <source>
        <dbReference type="EMBL" id="KAK8406559.1"/>
    </source>
</evidence>
<evidence type="ECO:0000313" key="2">
    <source>
        <dbReference type="Proteomes" id="UP001487740"/>
    </source>
</evidence>
<dbReference type="Gene3D" id="2.60.120.200">
    <property type="match status" value="1"/>
</dbReference>
<evidence type="ECO:0008006" key="3">
    <source>
        <dbReference type="Google" id="ProtNLM"/>
    </source>
</evidence>
<protein>
    <recommendedName>
        <fullName evidence="3">GH16 domain-containing protein</fullName>
    </recommendedName>
</protein>
<dbReference type="SUPFAM" id="SSF49899">
    <property type="entry name" value="Concanavalin A-like lectins/glucanases"/>
    <property type="match status" value="1"/>
</dbReference>
<dbReference type="Proteomes" id="UP001487740">
    <property type="component" value="Unassembled WGS sequence"/>
</dbReference>
<dbReference type="AlphaFoldDB" id="A0AAW0V2H9"/>
<organism evidence="1 2">
    <name type="scientific">Scylla paramamosain</name>
    <name type="common">Mud crab</name>
    <dbReference type="NCBI Taxonomy" id="85552"/>
    <lineage>
        <taxon>Eukaryota</taxon>
        <taxon>Metazoa</taxon>
        <taxon>Ecdysozoa</taxon>
        <taxon>Arthropoda</taxon>
        <taxon>Crustacea</taxon>
        <taxon>Multicrustacea</taxon>
        <taxon>Malacostraca</taxon>
        <taxon>Eumalacostraca</taxon>
        <taxon>Eucarida</taxon>
        <taxon>Decapoda</taxon>
        <taxon>Pleocyemata</taxon>
        <taxon>Brachyura</taxon>
        <taxon>Eubrachyura</taxon>
        <taxon>Portunoidea</taxon>
        <taxon>Portunidae</taxon>
        <taxon>Portuninae</taxon>
        <taxon>Scylla</taxon>
    </lineage>
</organism>
<gene>
    <name evidence="1" type="ORF">O3P69_007285</name>
</gene>
<reference evidence="1 2" key="1">
    <citation type="submission" date="2023-03" db="EMBL/GenBank/DDBJ databases">
        <title>High-quality genome of Scylla paramamosain provides insights in environmental adaptation.</title>
        <authorList>
            <person name="Zhang L."/>
        </authorList>
    </citation>
    <scope>NUCLEOTIDE SEQUENCE [LARGE SCALE GENOMIC DNA]</scope>
    <source>
        <strain evidence="1">LZ_2023a</strain>
        <tissue evidence="1">Muscle</tissue>
    </source>
</reference>
<accession>A0AAW0V2H9</accession>
<proteinExistence type="predicted"/>
<dbReference type="InterPro" id="IPR013320">
    <property type="entry name" value="ConA-like_dom_sf"/>
</dbReference>